<gene>
    <name evidence="1" type="ORF">AWB78_05787</name>
</gene>
<evidence type="ECO:0000313" key="1">
    <source>
        <dbReference type="EMBL" id="SAK99481.1"/>
    </source>
</evidence>
<dbReference type="EMBL" id="FCOX02000039">
    <property type="protein sequence ID" value="SAK99481.1"/>
    <property type="molecule type" value="Genomic_DNA"/>
</dbReference>
<sequence>MKRRVHCTYFLKIVPRPIPNDGWTGDAWFSRRSDYRKHADVPKVSFASHVAAPTAASAEAAIAAWAHDFVATSSKVVESSLRLAEGA</sequence>
<dbReference type="OrthoDB" id="9132156at2"/>
<evidence type="ECO:0000313" key="2">
    <source>
        <dbReference type="Proteomes" id="UP000071859"/>
    </source>
</evidence>
<proteinExistence type="predicted"/>
<keyword evidence="2" id="KW-1185">Reference proteome</keyword>
<comment type="caution">
    <text evidence="1">The sequence shown here is derived from an EMBL/GenBank/DDBJ whole genome shotgun (WGS) entry which is preliminary data.</text>
</comment>
<accession>A0A158DXV2</accession>
<organism evidence="1 2">
    <name type="scientific">Caballeronia calidae</name>
    <dbReference type="NCBI Taxonomy" id="1777139"/>
    <lineage>
        <taxon>Bacteria</taxon>
        <taxon>Pseudomonadati</taxon>
        <taxon>Pseudomonadota</taxon>
        <taxon>Betaproteobacteria</taxon>
        <taxon>Burkholderiales</taxon>
        <taxon>Burkholderiaceae</taxon>
        <taxon>Caballeronia</taxon>
    </lineage>
</organism>
<dbReference type="AlphaFoldDB" id="A0A158DXV2"/>
<protein>
    <submittedName>
        <fullName evidence="1">Uncharacterized protein</fullName>
    </submittedName>
</protein>
<name>A0A158DXV2_9BURK</name>
<reference evidence="1" key="1">
    <citation type="submission" date="2016-01" db="EMBL/GenBank/DDBJ databases">
        <authorList>
            <person name="Peeters C."/>
        </authorList>
    </citation>
    <scope>NUCLEOTIDE SEQUENCE</scope>
    <source>
        <strain evidence="1">LMG 29321</strain>
    </source>
</reference>
<dbReference type="Proteomes" id="UP000071859">
    <property type="component" value="Unassembled WGS sequence"/>
</dbReference>